<accession>A0ABT9VEH6</accession>
<feature type="transmembrane region" description="Helical" evidence="1">
    <location>
        <begin position="81"/>
        <end position="99"/>
    </location>
</feature>
<gene>
    <name evidence="2" type="ORF">J2S77_001336</name>
</gene>
<feature type="transmembrane region" description="Helical" evidence="1">
    <location>
        <begin position="134"/>
        <end position="154"/>
    </location>
</feature>
<keyword evidence="1" id="KW-1133">Transmembrane helix</keyword>
<keyword evidence="3" id="KW-1185">Reference proteome</keyword>
<dbReference type="InterPro" id="IPR011737">
    <property type="entry name" value="CHP02206_TP0381"/>
</dbReference>
<comment type="caution">
    <text evidence="2">The sequence shown here is derived from an EMBL/GenBank/DDBJ whole genome shotgun (WGS) entry which is preliminary data.</text>
</comment>
<sequence>MRELVTMDRELYPFDLFGVPHMVALLFCLVVIWFLYRFRDNLRKQSRKPWTYSLIGILLIGEISFHAWYIAYGEWNTTVNLPLQLSSISVYLVVFMLLLKRQWLFEITFFIGVTGGMIAMLTPELFFGFPHLRFFQFFIVHAAIVVGCFYMLIIERMELN</sequence>
<evidence type="ECO:0000256" key="1">
    <source>
        <dbReference type="SAM" id="Phobius"/>
    </source>
</evidence>
<dbReference type="EMBL" id="JAUSTQ010000004">
    <property type="protein sequence ID" value="MDQ0159372.1"/>
    <property type="molecule type" value="Genomic_DNA"/>
</dbReference>
<feature type="transmembrane region" description="Helical" evidence="1">
    <location>
        <begin position="20"/>
        <end position="38"/>
    </location>
</feature>
<evidence type="ECO:0000313" key="3">
    <source>
        <dbReference type="Proteomes" id="UP001224359"/>
    </source>
</evidence>
<dbReference type="Proteomes" id="UP001224359">
    <property type="component" value="Unassembled WGS sequence"/>
</dbReference>
<reference evidence="2 3" key="1">
    <citation type="submission" date="2023-07" db="EMBL/GenBank/DDBJ databases">
        <title>Genomic Encyclopedia of Type Strains, Phase IV (KMG-IV): sequencing the most valuable type-strain genomes for metagenomic binning, comparative biology and taxonomic classification.</title>
        <authorList>
            <person name="Goeker M."/>
        </authorList>
    </citation>
    <scope>NUCLEOTIDE SEQUENCE [LARGE SCALE GENOMIC DNA]</scope>
    <source>
        <strain evidence="2 3">DSM 16460</strain>
    </source>
</reference>
<proteinExistence type="predicted"/>
<organism evidence="2 3">
    <name type="scientific">Alkalibacillus salilacus</name>
    <dbReference type="NCBI Taxonomy" id="284582"/>
    <lineage>
        <taxon>Bacteria</taxon>
        <taxon>Bacillati</taxon>
        <taxon>Bacillota</taxon>
        <taxon>Bacilli</taxon>
        <taxon>Bacillales</taxon>
        <taxon>Bacillaceae</taxon>
        <taxon>Alkalibacillus</taxon>
    </lineage>
</organism>
<keyword evidence="1" id="KW-0812">Transmembrane</keyword>
<dbReference type="Pfam" id="PF14808">
    <property type="entry name" value="TMEM164"/>
    <property type="match status" value="1"/>
</dbReference>
<protein>
    <submittedName>
        <fullName evidence="2">Integral membrane protein (TIGR02206 family)</fullName>
    </submittedName>
</protein>
<feature type="transmembrane region" description="Helical" evidence="1">
    <location>
        <begin position="50"/>
        <end position="69"/>
    </location>
</feature>
<dbReference type="NCBIfam" id="TIGR02206">
    <property type="entry name" value="intg_mem_TP0381"/>
    <property type="match status" value="1"/>
</dbReference>
<keyword evidence="1" id="KW-0472">Membrane</keyword>
<name>A0ABT9VEH6_9BACI</name>
<evidence type="ECO:0000313" key="2">
    <source>
        <dbReference type="EMBL" id="MDQ0159372.1"/>
    </source>
</evidence>
<feature type="transmembrane region" description="Helical" evidence="1">
    <location>
        <begin position="104"/>
        <end position="122"/>
    </location>
</feature>